<name>A0A1P8KE31_9BURK</name>
<evidence type="ECO:0000313" key="2">
    <source>
        <dbReference type="EMBL" id="APW44264.1"/>
    </source>
</evidence>
<evidence type="ECO:0000313" key="3">
    <source>
        <dbReference type="Proteomes" id="UP000186110"/>
    </source>
</evidence>
<dbReference type="STRING" id="1484693.RS694_18180"/>
<sequence length="130" mass="13670">MGLVLLACGQVFSAAAQDRNDKQRRFEADRQACLGGAFGQSYESCMREAHAVRNERPGANPSVSPEQLERNSLLRCDALTGDEHTACVARIRGAGTTSGSVAAGGILRERVTTEVVPSPPQQPASSGASQ</sequence>
<gene>
    <name evidence="2" type="ORF">RS694_18180</name>
</gene>
<dbReference type="AlphaFoldDB" id="A0A1P8KE31"/>
<dbReference type="KEGG" id="rsb:RS694_18180"/>
<feature type="region of interest" description="Disordered" evidence="1">
    <location>
        <begin position="111"/>
        <end position="130"/>
    </location>
</feature>
<evidence type="ECO:0000256" key="1">
    <source>
        <dbReference type="SAM" id="MobiDB-lite"/>
    </source>
</evidence>
<keyword evidence="3" id="KW-1185">Reference proteome</keyword>
<reference evidence="2 3" key="1">
    <citation type="submission" date="2017-01" db="EMBL/GenBank/DDBJ databases">
        <authorList>
            <person name="Mah S.A."/>
            <person name="Swanson W.J."/>
            <person name="Moy G.W."/>
            <person name="Vacquier V.D."/>
        </authorList>
    </citation>
    <scope>NUCLEOTIDE SEQUENCE [LARGE SCALE GENOMIC DNA]</scope>
    <source>
        <strain evidence="2 3">DSM 22694</strain>
    </source>
</reference>
<dbReference type="Proteomes" id="UP000186110">
    <property type="component" value="Chromosome"/>
</dbReference>
<protein>
    <submittedName>
        <fullName evidence="2">Uncharacterized protein</fullName>
    </submittedName>
</protein>
<dbReference type="EMBL" id="CP019239">
    <property type="protein sequence ID" value="APW44264.1"/>
    <property type="molecule type" value="Genomic_DNA"/>
</dbReference>
<proteinExistence type="predicted"/>
<accession>A0A1P8KE31</accession>
<organism evidence="2 3">
    <name type="scientific">Rhodoferax saidenbachensis</name>
    <dbReference type="NCBI Taxonomy" id="1484693"/>
    <lineage>
        <taxon>Bacteria</taxon>
        <taxon>Pseudomonadati</taxon>
        <taxon>Pseudomonadota</taxon>
        <taxon>Betaproteobacteria</taxon>
        <taxon>Burkholderiales</taxon>
        <taxon>Comamonadaceae</taxon>
        <taxon>Rhodoferax</taxon>
    </lineage>
</organism>